<dbReference type="InterPro" id="IPR009057">
    <property type="entry name" value="Homeodomain-like_sf"/>
</dbReference>
<organism evidence="2 3">
    <name type="scientific">Sagittula marina</name>
    <dbReference type="NCBI Taxonomy" id="943940"/>
    <lineage>
        <taxon>Bacteria</taxon>
        <taxon>Pseudomonadati</taxon>
        <taxon>Pseudomonadota</taxon>
        <taxon>Alphaproteobacteria</taxon>
        <taxon>Rhodobacterales</taxon>
        <taxon>Roseobacteraceae</taxon>
        <taxon>Sagittula</taxon>
    </lineage>
</organism>
<protein>
    <submittedName>
        <fullName evidence="2">Transposase</fullName>
    </submittedName>
</protein>
<accession>A0A7W6DPL1</accession>
<dbReference type="Pfam" id="PF01527">
    <property type="entry name" value="HTH_Tnp_1"/>
    <property type="match status" value="1"/>
</dbReference>
<gene>
    <name evidence="2" type="ORF">GGQ68_002945</name>
</gene>
<dbReference type="GO" id="GO:0004803">
    <property type="term" value="F:transposase activity"/>
    <property type="evidence" value="ECO:0007669"/>
    <property type="project" value="InterPro"/>
</dbReference>
<dbReference type="Proteomes" id="UP000541426">
    <property type="component" value="Unassembled WGS sequence"/>
</dbReference>
<dbReference type="GO" id="GO:0003677">
    <property type="term" value="F:DNA binding"/>
    <property type="evidence" value="ECO:0007669"/>
    <property type="project" value="InterPro"/>
</dbReference>
<dbReference type="RefSeq" id="WP_183967139.1">
    <property type="nucleotide sequence ID" value="NZ_BAABBZ010000006.1"/>
</dbReference>
<reference evidence="2 3" key="1">
    <citation type="submission" date="2020-08" db="EMBL/GenBank/DDBJ databases">
        <title>Genomic Encyclopedia of Type Strains, Phase IV (KMG-IV): sequencing the most valuable type-strain genomes for metagenomic binning, comparative biology and taxonomic classification.</title>
        <authorList>
            <person name="Goeker M."/>
        </authorList>
    </citation>
    <scope>NUCLEOTIDE SEQUENCE [LARGE SCALE GENOMIC DNA]</scope>
    <source>
        <strain evidence="2 3">DSM 102235</strain>
    </source>
</reference>
<comment type="caution">
    <text evidence="2">The sequence shown here is derived from an EMBL/GenBank/DDBJ whole genome shotgun (WGS) entry which is preliminary data.</text>
</comment>
<sequence length="83" mass="9357">MQTGSRPTAEFRAKAVRVALTSGLPRKQVTAGSGIGFSTLKRWIQRERRNSEKPPIQSDPEPEIAELRKENRMLPEERDALLA</sequence>
<evidence type="ECO:0000313" key="2">
    <source>
        <dbReference type="EMBL" id="MBB3986602.1"/>
    </source>
</evidence>
<dbReference type="AlphaFoldDB" id="A0A7W6DPL1"/>
<dbReference type="GO" id="GO:0006313">
    <property type="term" value="P:DNA transposition"/>
    <property type="evidence" value="ECO:0007669"/>
    <property type="project" value="InterPro"/>
</dbReference>
<proteinExistence type="predicted"/>
<dbReference type="EMBL" id="JACIEJ010000007">
    <property type="protein sequence ID" value="MBB3986602.1"/>
    <property type="molecule type" value="Genomic_DNA"/>
</dbReference>
<name>A0A7W6DPL1_9RHOB</name>
<evidence type="ECO:0000256" key="1">
    <source>
        <dbReference type="SAM" id="MobiDB-lite"/>
    </source>
</evidence>
<feature type="region of interest" description="Disordered" evidence="1">
    <location>
        <begin position="47"/>
        <end position="83"/>
    </location>
</feature>
<dbReference type="SUPFAM" id="SSF46689">
    <property type="entry name" value="Homeodomain-like"/>
    <property type="match status" value="1"/>
</dbReference>
<evidence type="ECO:0000313" key="3">
    <source>
        <dbReference type="Proteomes" id="UP000541426"/>
    </source>
</evidence>
<dbReference type="Gene3D" id="1.10.10.60">
    <property type="entry name" value="Homeodomain-like"/>
    <property type="match status" value="1"/>
</dbReference>
<feature type="compositionally biased region" description="Basic and acidic residues" evidence="1">
    <location>
        <begin position="65"/>
        <end position="83"/>
    </location>
</feature>
<dbReference type="InterPro" id="IPR002514">
    <property type="entry name" value="Transposase_8"/>
</dbReference>
<keyword evidence="3" id="KW-1185">Reference proteome</keyword>